<gene>
    <name evidence="1" type="ORF">ACHAW5_007121</name>
</gene>
<reference evidence="1 2" key="1">
    <citation type="submission" date="2024-10" db="EMBL/GenBank/DDBJ databases">
        <title>Updated reference genomes for cyclostephanoid diatoms.</title>
        <authorList>
            <person name="Roberts W.R."/>
            <person name="Alverson A.J."/>
        </authorList>
    </citation>
    <scope>NUCLEOTIDE SEQUENCE [LARGE SCALE GENOMIC DNA]</scope>
    <source>
        <strain evidence="1 2">AJA276-08</strain>
    </source>
</reference>
<name>A0ABD3NYP1_9STRA</name>
<evidence type="ECO:0000313" key="2">
    <source>
        <dbReference type="Proteomes" id="UP001530315"/>
    </source>
</evidence>
<dbReference type="EMBL" id="JALLAZ020001116">
    <property type="protein sequence ID" value="KAL3780363.1"/>
    <property type="molecule type" value="Genomic_DNA"/>
</dbReference>
<dbReference type="Proteomes" id="UP001530315">
    <property type="component" value="Unassembled WGS sequence"/>
</dbReference>
<proteinExistence type="predicted"/>
<feature type="non-terminal residue" evidence="1">
    <location>
        <position position="8"/>
    </location>
</feature>
<protein>
    <submittedName>
        <fullName evidence="1">Uncharacterized protein</fullName>
    </submittedName>
</protein>
<keyword evidence="2" id="KW-1185">Reference proteome</keyword>
<sequence>MTTTTGGG</sequence>
<comment type="caution">
    <text evidence="1">The sequence shown here is derived from an EMBL/GenBank/DDBJ whole genome shotgun (WGS) entry which is preliminary data.</text>
</comment>
<evidence type="ECO:0000313" key="1">
    <source>
        <dbReference type="EMBL" id="KAL3780363.1"/>
    </source>
</evidence>
<accession>A0ABD3NYP1</accession>
<organism evidence="1 2">
    <name type="scientific">Stephanodiscus triporus</name>
    <dbReference type="NCBI Taxonomy" id="2934178"/>
    <lineage>
        <taxon>Eukaryota</taxon>
        <taxon>Sar</taxon>
        <taxon>Stramenopiles</taxon>
        <taxon>Ochrophyta</taxon>
        <taxon>Bacillariophyta</taxon>
        <taxon>Coscinodiscophyceae</taxon>
        <taxon>Thalassiosirophycidae</taxon>
        <taxon>Stephanodiscales</taxon>
        <taxon>Stephanodiscaceae</taxon>
        <taxon>Stephanodiscus</taxon>
    </lineage>
</organism>